<feature type="active site" description="Acyl-thioester intermediate" evidence="4">
    <location>
        <position position="214"/>
    </location>
</feature>
<evidence type="ECO:0000256" key="3">
    <source>
        <dbReference type="ARBA" id="ARBA00022807"/>
    </source>
</evidence>
<organism evidence="6 7">
    <name type="scientific">Criibacterium bergeronii</name>
    <dbReference type="NCBI Taxonomy" id="1871336"/>
    <lineage>
        <taxon>Bacteria</taxon>
        <taxon>Bacillati</taxon>
        <taxon>Bacillota</taxon>
        <taxon>Clostridia</taxon>
        <taxon>Peptostreptococcales</taxon>
        <taxon>Filifactoraceae</taxon>
        <taxon>Criibacterium</taxon>
    </lineage>
</organism>
<keyword evidence="3" id="KW-0788">Thiol protease</keyword>
<evidence type="ECO:0000313" key="6">
    <source>
        <dbReference type="EMBL" id="TRW22241.1"/>
    </source>
</evidence>
<sequence length="243" mass="26977">MSLLLCVFVIFLLGVLLLNIKKALPIVLIIIGLILIALPIIGQIKLKDNIQRVSVEDLSAEQLIENQSKVLPQEDFDFSKVKEISPTSSFINPDAIDKSHIIGQLVVPSINLNLTILKGTTDYNLLVGATTMKPSDTMGAGNYTLAGHFNKDKSVLFGGLMDVKIGDKIRITDKDKIYEYQVYDTKTVNDDALDMISDDVATKRGKPVISLMTCYFSSSTGKRYFVIGELVDTYPYNNEDMFK</sequence>
<proteinExistence type="predicted"/>
<dbReference type="InterPro" id="IPR005754">
    <property type="entry name" value="Sortase"/>
</dbReference>
<dbReference type="CDD" id="cd06165">
    <property type="entry name" value="Sortase_A"/>
    <property type="match status" value="1"/>
</dbReference>
<dbReference type="AlphaFoldDB" id="A0A552UVH0"/>
<evidence type="ECO:0000313" key="7">
    <source>
        <dbReference type="Proteomes" id="UP000319424"/>
    </source>
</evidence>
<dbReference type="GO" id="GO:0006508">
    <property type="term" value="P:proteolysis"/>
    <property type="evidence" value="ECO:0007669"/>
    <property type="project" value="UniProtKB-KW"/>
</dbReference>
<dbReference type="InterPro" id="IPR042007">
    <property type="entry name" value="Sortase_A"/>
</dbReference>
<evidence type="ECO:0000256" key="4">
    <source>
        <dbReference type="PIRSR" id="PIRSR605754-1"/>
    </source>
</evidence>
<dbReference type="GO" id="GO:0008234">
    <property type="term" value="F:cysteine-type peptidase activity"/>
    <property type="evidence" value="ECO:0007669"/>
    <property type="project" value="UniProtKB-KW"/>
</dbReference>
<keyword evidence="5" id="KW-1133">Transmembrane helix</keyword>
<dbReference type="NCBIfam" id="TIGR01076">
    <property type="entry name" value="sortase_fam"/>
    <property type="match status" value="1"/>
</dbReference>
<dbReference type="SUPFAM" id="SSF63817">
    <property type="entry name" value="Sortase"/>
    <property type="match status" value="1"/>
</dbReference>
<dbReference type="Proteomes" id="UP000319424">
    <property type="component" value="Unassembled WGS sequence"/>
</dbReference>
<name>A0A552UVH0_9FIRM</name>
<keyword evidence="5" id="KW-0812">Transmembrane</keyword>
<evidence type="ECO:0000256" key="1">
    <source>
        <dbReference type="ARBA" id="ARBA00022670"/>
    </source>
</evidence>
<feature type="active site" description="Proton donor/acceptor" evidence="4">
    <location>
        <position position="148"/>
    </location>
</feature>
<keyword evidence="2" id="KW-0378">Hydrolase</keyword>
<dbReference type="Gene3D" id="2.40.260.10">
    <property type="entry name" value="Sortase"/>
    <property type="match status" value="1"/>
</dbReference>
<protein>
    <submittedName>
        <fullName evidence="6">Class A sortase</fullName>
    </submittedName>
</protein>
<keyword evidence="1" id="KW-0645">Protease</keyword>
<feature type="transmembrane region" description="Helical" evidence="5">
    <location>
        <begin position="27"/>
        <end position="44"/>
    </location>
</feature>
<comment type="caution">
    <text evidence="6">The sequence shown here is derived from an EMBL/GenBank/DDBJ whole genome shotgun (WGS) entry which is preliminary data.</text>
</comment>
<dbReference type="Pfam" id="PF04203">
    <property type="entry name" value="Sortase"/>
    <property type="match status" value="1"/>
</dbReference>
<dbReference type="EMBL" id="VJXW01000033">
    <property type="protein sequence ID" value="TRW22241.1"/>
    <property type="molecule type" value="Genomic_DNA"/>
</dbReference>
<accession>A0A552UVH0</accession>
<gene>
    <name evidence="6" type="ORF">FL857_11645</name>
</gene>
<evidence type="ECO:0000256" key="2">
    <source>
        <dbReference type="ARBA" id="ARBA00022801"/>
    </source>
</evidence>
<dbReference type="InterPro" id="IPR023365">
    <property type="entry name" value="Sortase_dom-sf"/>
</dbReference>
<reference evidence="6 7" key="1">
    <citation type="submission" date="2019-07" db="EMBL/GenBank/DDBJ databases">
        <title>Criibacterium bergeronii gen. nov., sp. nov. isolated from human clinical samples.</title>
        <authorList>
            <person name="Maheux A.F."/>
            <person name="Boudreau D.K."/>
            <person name="Berube E."/>
            <person name="Brodeur S."/>
            <person name="Bernard K.A."/>
            <person name="Abed J.Y."/>
            <person name="Ducrey E."/>
            <person name="Guay E.F."/>
            <person name="Raymond F."/>
            <person name="Corbeil J."/>
            <person name="Domingo M.-C."/>
            <person name="Roy P.H."/>
            <person name="Boissinot M."/>
            <person name="Tocheva E.I."/>
            <person name="Omar R.F."/>
        </authorList>
    </citation>
    <scope>NUCLEOTIDE SEQUENCE [LARGE SCALE GENOMIC DNA]</scope>
    <source>
        <strain evidence="6 7">CCRI-24246</strain>
    </source>
</reference>
<evidence type="ECO:0000256" key="5">
    <source>
        <dbReference type="SAM" id="Phobius"/>
    </source>
</evidence>
<dbReference type="OrthoDB" id="1648028at2"/>
<keyword evidence="5" id="KW-0472">Membrane</keyword>